<reference evidence="1 2" key="1">
    <citation type="journal article" date="2012" name="J. Bacteriol.">
        <title>Genome Sequence of Nitratireductor indicus Type Strain C115.</title>
        <authorList>
            <person name="Lai Q."/>
            <person name="Li G."/>
            <person name="Yu Z."/>
            <person name="Shao Z."/>
        </authorList>
    </citation>
    <scope>NUCLEOTIDE SEQUENCE [LARGE SCALE GENOMIC DNA]</scope>
    <source>
        <strain evidence="1 2">C115</strain>
    </source>
</reference>
<proteinExistence type="predicted"/>
<organism evidence="1 2">
    <name type="scientific">Nitratireductor indicus C115</name>
    <dbReference type="NCBI Taxonomy" id="1231190"/>
    <lineage>
        <taxon>Bacteria</taxon>
        <taxon>Pseudomonadati</taxon>
        <taxon>Pseudomonadota</taxon>
        <taxon>Alphaproteobacteria</taxon>
        <taxon>Hyphomicrobiales</taxon>
        <taxon>Phyllobacteriaceae</taxon>
        <taxon>Nitratireductor</taxon>
    </lineage>
</organism>
<name>K2NZ38_9HYPH</name>
<dbReference type="eggNOG" id="ENOG5033CBD">
    <property type="taxonomic scope" value="Bacteria"/>
</dbReference>
<dbReference type="EMBL" id="AMSI01000018">
    <property type="protein sequence ID" value="EKF40371.1"/>
    <property type="molecule type" value="Genomic_DNA"/>
</dbReference>
<dbReference type="Proteomes" id="UP000007374">
    <property type="component" value="Unassembled WGS sequence"/>
</dbReference>
<comment type="caution">
    <text evidence="1">The sequence shown here is derived from an EMBL/GenBank/DDBJ whole genome shotgun (WGS) entry which is preliminary data.</text>
</comment>
<evidence type="ECO:0000313" key="1">
    <source>
        <dbReference type="EMBL" id="EKF40371.1"/>
    </source>
</evidence>
<dbReference type="AlphaFoldDB" id="K2NZ38"/>
<protein>
    <submittedName>
        <fullName evidence="1">Uncharacterized protein</fullName>
    </submittedName>
</protein>
<keyword evidence="2" id="KW-1185">Reference proteome</keyword>
<sequence length="161" mass="17488">MADLAFCGVRDPPFTTEFSIANASSADPARISLCSNLGMNAPLTTDVLAARKFVPVRTGMMQEARLRAPAEVSTMTTRTTQTIVRFSAPFMLPGFDAAQPAGEYRVDQDEELLEVSSRLAWRRVGAFIHLPAIGIDGHTHQMASIDPADLDAALEKDHQQS</sequence>
<dbReference type="PATRIC" id="fig|1231190.3.peg.4291"/>
<evidence type="ECO:0000313" key="2">
    <source>
        <dbReference type="Proteomes" id="UP000007374"/>
    </source>
</evidence>
<gene>
    <name evidence="1" type="ORF">NA8A_20772</name>
</gene>
<dbReference type="STRING" id="721133.SAMN05216176_114111"/>
<accession>K2NZ38</accession>